<protein>
    <recommendedName>
        <fullName evidence="1">G domain-containing protein</fullName>
    </recommendedName>
</protein>
<evidence type="ECO:0000259" key="1">
    <source>
        <dbReference type="Pfam" id="PF01926"/>
    </source>
</evidence>
<dbReference type="EMBL" id="KL197732">
    <property type="protein sequence ID" value="KDQ53678.1"/>
    <property type="molecule type" value="Genomic_DNA"/>
</dbReference>
<sequence length="220" mass="24634">MRGSGLSSQIALEECSCIRILVIGMTGVGKSTLINCAFKANIANVSDRRASVSNIENELIPPENPRFILHDSQGLETGEVDNLNKIKDFVKRRMAEPKVQDRLHAIWLCVEVPRAGGRLFEAGTEESLRLGGDELPVIVVFTKCDLLLLLKRNELRGKLPEVERTLAAKRQADVFFEERCKTPLIRLVRNPSYVRVSYDDYSSLSRLLEVTSSLVPLPDK</sequence>
<dbReference type="AlphaFoldDB" id="A0A067PFI7"/>
<evidence type="ECO:0000313" key="2">
    <source>
        <dbReference type="EMBL" id="KDQ53678.1"/>
    </source>
</evidence>
<dbReference type="Gene3D" id="3.40.50.300">
    <property type="entry name" value="P-loop containing nucleotide triphosphate hydrolases"/>
    <property type="match status" value="1"/>
</dbReference>
<organism evidence="2 3">
    <name type="scientific">Jaapia argillacea MUCL 33604</name>
    <dbReference type="NCBI Taxonomy" id="933084"/>
    <lineage>
        <taxon>Eukaryota</taxon>
        <taxon>Fungi</taxon>
        <taxon>Dikarya</taxon>
        <taxon>Basidiomycota</taxon>
        <taxon>Agaricomycotina</taxon>
        <taxon>Agaricomycetes</taxon>
        <taxon>Agaricomycetidae</taxon>
        <taxon>Jaapiales</taxon>
        <taxon>Jaapiaceae</taxon>
        <taxon>Jaapia</taxon>
    </lineage>
</organism>
<dbReference type="InterPro" id="IPR027417">
    <property type="entry name" value="P-loop_NTPase"/>
</dbReference>
<reference evidence="3" key="1">
    <citation type="journal article" date="2014" name="Proc. Natl. Acad. Sci. U.S.A.">
        <title>Extensive sampling of basidiomycete genomes demonstrates inadequacy of the white-rot/brown-rot paradigm for wood decay fungi.</title>
        <authorList>
            <person name="Riley R."/>
            <person name="Salamov A.A."/>
            <person name="Brown D.W."/>
            <person name="Nagy L.G."/>
            <person name="Floudas D."/>
            <person name="Held B.W."/>
            <person name="Levasseur A."/>
            <person name="Lombard V."/>
            <person name="Morin E."/>
            <person name="Otillar R."/>
            <person name="Lindquist E.A."/>
            <person name="Sun H."/>
            <person name="LaButti K.M."/>
            <person name="Schmutz J."/>
            <person name="Jabbour D."/>
            <person name="Luo H."/>
            <person name="Baker S.E."/>
            <person name="Pisabarro A.G."/>
            <person name="Walton J.D."/>
            <person name="Blanchette R.A."/>
            <person name="Henrissat B."/>
            <person name="Martin F."/>
            <person name="Cullen D."/>
            <person name="Hibbett D.S."/>
            <person name="Grigoriev I.V."/>
        </authorList>
    </citation>
    <scope>NUCLEOTIDE SEQUENCE [LARGE SCALE GENOMIC DNA]</scope>
    <source>
        <strain evidence="3">MUCL 33604</strain>
    </source>
</reference>
<keyword evidence="3" id="KW-1185">Reference proteome</keyword>
<dbReference type="HOGENOM" id="CLU_023805_3_1_1"/>
<dbReference type="Pfam" id="PF01926">
    <property type="entry name" value="MMR_HSR1"/>
    <property type="match status" value="1"/>
</dbReference>
<name>A0A067PFI7_9AGAM</name>
<dbReference type="InParanoid" id="A0A067PFI7"/>
<proteinExistence type="predicted"/>
<dbReference type="OrthoDB" id="391988at2759"/>
<accession>A0A067PFI7</accession>
<evidence type="ECO:0000313" key="3">
    <source>
        <dbReference type="Proteomes" id="UP000027265"/>
    </source>
</evidence>
<dbReference type="GO" id="GO:0005525">
    <property type="term" value="F:GTP binding"/>
    <property type="evidence" value="ECO:0007669"/>
    <property type="project" value="InterPro"/>
</dbReference>
<gene>
    <name evidence="2" type="ORF">JAAARDRAFT_197135</name>
</gene>
<dbReference type="SUPFAM" id="SSF52540">
    <property type="entry name" value="P-loop containing nucleoside triphosphate hydrolases"/>
    <property type="match status" value="1"/>
</dbReference>
<feature type="domain" description="G" evidence="1">
    <location>
        <begin position="19"/>
        <end position="143"/>
    </location>
</feature>
<dbReference type="PRINTS" id="PR00449">
    <property type="entry name" value="RASTRNSFRMNG"/>
</dbReference>
<dbReference type="InterPro" id="IPR006073">
    <property type="entry name" value="GTP-bd"/>
</dbReference>
<dbReference type="CDD" id="cd00882">
    <property type="entry name" value="Ras_like_GTPase"/>
    <property type="match status" value="1"/>
</dbReference>
<dbReference type="Proteomes" id="UP000027265">
    <property type="component" value="Unassembled WGS sequence"/>
</dbReference>